<feature type="transmembrane region" description="Helical" evidence="1">
    <location>
        <begin position="199"/>
        <end position="217"/>
    </location>
</feature>
<feature type="transmembrane region" description="Helical" evidence="1">
    <location>
        <begin position="417"/>
        <end position="439"/>
    </location>
</feature>
<evidence type="ECO:0000313" key="2">
    <source>
        <dbReference type="EMBL" id="PFH34035.1"/>
    </source>
</evidence>
<dbReference type="GeneID" id="40312113"/>
<keyword evidence="1" id="KW-0812">Transmembrane</keyword>
<comment type="caution">
    <text evidence="2">The sequence shown here is derived from an EMBL/GenBank/DDBJ whole genome shotgun (WGS) entry which is preliminary data.</text>
</comment>
<feature type="transmembrane region" description="Helical" evidence="1">
    <location>
        <begin position="288"/>
        <end position="307"/>
    </location>
</feature>
<protein>
    <recommendedName>
        <fullName evidence="4">Transmembrane protein</fullName>
    </recommendedName>
</protein>
<dbReference type="Proteomes" id="UP000224006">
    <property type="component" value="Unassembled WGS sequence"/>
</dbReference>
<dbReference type="EMBL" id="NWUJ01000007">
    <property type="protein sequence ID" value="PFH34035.1"/>
    <property type="molecule type" value="Genomic_DNA"/>
</dbReference>
<dbReference type="RefSeq" id="XP_029218044.1">
    <property type="nucleotide sequence ID" value="XM_029365560.1"/>
</dbReference>
<evidence type="ECO:0000313" key="3">
    <source>
        <dbReference type="Proteomes" id="UP000224006"/>
    </source>
</evidence>
<dbReference type="AlphaFoldDB" id="A0A2A9M7R0"/>
<keyword evidence="1" id="KW-0472">Membrane</keyword>
<feature type="transmembrane region" description="Helical" evidence="1">
    <location>
        <begin position="319"/>
        <end position="336"/>
    </location>
</feature>
<feature type="transmembrane region" description="Helical" evidence="1">
    <location>
        <begin position="249"/>
        <end position="268"/>
    </location>
</feature>
<evidence type="ECO:0000256" key="1">
    <source>
        <dbReference type="SAM" id="Phobius"/>
    </source>
</evidence>
<accession>A0A2A9M7R0</accession>
<sequence>MDAGVDSAQLPRFPGVSFASAAVSPLPNSPLFSSPSELLYILFPLIVLFVCFHAISSNSPSSPSLSISASIRAFRLHLATVHHTLPSSFFSLTTFLSPCFLSLLAPYLSFFVLRLLPLCFSEPPVPPSAVAISYRDLFLSPAVFAPAAEGSTATPEDDEAQSSRNALRAFVSFLLPEKNSYSPLGRFLLHPFYLSPTSVVFWLFAGPFLLYSCALYIQQKHVEASRGMSVVHERRGDLVISSSPKMRSIFTILICLYLPGVLMTWVVTQVFPSASAAVPYRYLGIEGAVYALAFVVFFYDPVVYSGMFADPSIQFPLPFHVRSVTIVFAFTLFLFSPPPGDLVLLLCGVVSAILAVAATCLPPSVGVAGAIGGVSLPIASLVFEERFGALKRARVEHSLFFVPYAPQTSFDSAPECFTWTVAGLVFAIVGGMALAGLLWRAGEVIEGAVNAVRDSAGVRVRLTSVVVMLAFTYLPFSFSSLPSLSEFVADPLQTLLSLPFGGPSLYEITCTERTVLLGSIGAKTLAFWTPFFGFSNRSPALKYFIGPLLWFLLFVGMASEHWRRVGPGFLGTAFALYCLFALPRAQ</sequence>
<feature type="transmembrane region" description="Helical" evidence="1">
    <location>
        <begin position="342"/>
        <end position="358"/>
    </location>
</feature>
<feature type="transmembrane region" description="Helical" evidence="1">
    <location>
        <begin position="565"/>
        <end position="582"/>
    </location>
</feature>
<name>A0A2A9M7R0_BESBE</name>
<keyword evidence="3" id="KW-1185">Reference proteome</keyword>
<feature type="transmembrane region" description="Helical" evidence="1">
    <location>
        <begin position="38"/>
        <end position="55"/>
    </location>
</feature>
<proteinExistence type="predicted"/>
<feature type="transmembrane region" description="Helical" evidence="1">
    <location>
        <begin position="95"/>
        <end position="116"/>
    </location>
</feature>
<reference evidence="2 3" key="1">
    <citation type="submission" date="2017-09" db="EMBL/GenBank/DDBJ databases">
        <title>Genome sequencing of Besnoitia besnoiti strain Bb-Ger1.</title>
        <authorList>
            <person name="Schares G."/>
            <person name="Venepally P."/>
            <person name="Lorenzi H.A."/>
        </authorList>
    </citation>
    <scope>NUCLEOTIDE SEQUENCE [LARGE SCALE GENOMIC DNA]</scope>
    <source>
        <strain evidence="2 3">Bb-Ger1</strain>
    </source>
</reference>
<keyword evidence="1" id="KW-1133">Transmembrane helix</keyword>
<feature type="transmembrane region" description="Helical" evidence="1">
    <location>
        <begin position="541"/>
        <end position="559"/>
    </location>
</feature>
<gene>
    <name evidence="2" type="ORF">BESB_071870</name>
</gene>
<dbReference type="OrthoDB" id="332168at2759"/>
<organism evidence="2 3">
    <name type="scientific">Besnoitia besnoiti</name>
    <name type="common">Apicomplexan protozoan</name>
    <dbReference type="NCBI Taxonomy" id="94643"/>
    <lineage>
        <taxon>Eukaryota</taxon>
        <taxon>Sar</taxon>
        <taxon>Alveolata</taxon>
        <taxon>Apicomplexa</taxon>
        <taxon>Conoidasida</taxon>
        <taxon>Coccidia</taxon>
        <taxon>Eucoccidiorida</taxon>
        <taxon>Eimeriorina</taxon>
        <taxon>Sarcocystidae</taxon>
        <taxon>Besnoitia</taxon>
    </lineage>
</organism>
<dbReference type="VEuPathDB" id="ToxoDB:BESB_071870"/>
<feature type="transmembrane region" description="Helical" evidence="1">
    <location>
        <begin position="460"/>
        <end position="478"/>
    </location>
</feature>
<evidence type="ECO:0008006" key="4">
    <source>
        <dbReference type="Google" id="ProtNLM"/>
    </source>
</evidence>
<dbReference type="KEGG" id="bbes:BESB_071870"/>